<accession>A0A0N9VWC3</accession>
<feature type="region of interest" description="Disordered" evidence="2">
    <location>
        <begin position="290"/>
        <end position="329"/>
    </location>
</feature>
<name>A0A0N9VWC3_PSEFL</name>
<keyword evidence="3" id="KW-1133">Transmembrane helix</keyword>
<evidence type="ECO:0000259" key="4">
    <source>
        <dbReference type="Pfam" id="PF25800"/>
    </source>
</evidence>
<evidence type="ECO:0000313" key="5">
    <source>
        <dbReference type="EMBL" id="ALI02960.1"/>
    </source>
</evidence>
<dbReference type="NCBIfam" id="TIGR03504">
    <property type="entry name" value="FimV_Cterm"/>
    <property type="match status" value="1"/>
</dbReference>
<feature type="region of interest" description="Disordered" evidence="2">
    <location>
        <begin position="156"/>
        <end position="178"/>
    </location>
</feature>
<keyword evidence="3" id="KW-0472">Membrane</keyword>
<dbReference type="Gene3D" id="1.20.58.2200">
    <property type="match status" value="1"/>
</dbReference>
<dbReference type="OrthoDB" id="5298707at2"/>
<dbReference type="RefSeq" id="WP_054596243.1">
    <property type="nucleotide sequence ID" value="NZ_CP012830.1"/>
</dbReference>
<feature type="domain" description="FimV N-terminal" evidence="4">
    <location>
        <begin position="31"/>
        <end position="137"/>
    </location>
</feature>
<dbReference type="InterPro" id="IPR057840">
    <property type="entry name" value="FimV_N"/>
</dbReference>
<feature type="transmembrane region" description="Helical" evidence="3">
    <location>
        <begin position="259"/>
        <end position="281"/>
    </location>
</feature>
<dbReference type="EMBL" id="CP012830">
    <property type="protein sequence ID" value="ALI02960.1"/>
    <property type="molecule type" value="Genomic_DNA"/>
</dbReference>
<protein>
    <recommendedName>
        <fullName evidence="4">FimV N-terminal domain-containing protein</fullName>
    </recommendedName>
</protein>
<reference evidence="6" key="1">
    <citation type="submission" date="2015-09" db="EMBL/GenBank/DDBJ databases">
        <title>Whole genome sequence of Pseudomonas fluorescens FW300-N2E3.</title>
        <authorList>
            <person name="Ray J."/>
            <person name="Melnyk R."/>
            <person name="Deutschbauer A."/>
        </authorList>
    </citation>
    <scope>NUCLEOTIDE SEQUENCE [LARGE SCALE GENOMIC DNA]</scope>
    <source>
        <strain evidence="6">FW300-N2E3</strain>
    </source>
</reference>
<gene>
    <name evidence="5" type="ORF">AO353_18440</name>
</gene>
<dbReference type="Pfam" id="PF25800">
    <property type="entry name" value="FimV_N"/>
    <property type="match status" value="1"/>
</dbReference>
<sequence length="551" mass="58543">MLKSLQSVLRRSVSLLSVAGALSYSALAPALGLGDITLHSALNQPLNAEIALVDPGALSDGELSVSLATADEFARAGVERVFFLNDLRFTAVLRGNRSVIRVVSSKPVNEPFLNFLVQANQPNGHLLREYTVLIDPPGSPGIVPVSDVEPAPAITQQPTAAAPAKTPAVAPASTAPAATDPTSELLAASVLENQQLKQTIDQLNSRLQAQDEQIASQRKQVSDLQTELADAKKPLPAPVIPVVPIPVPTAPMDETSSGWALWLIGGLLVLGVLLLLGLFALRRRRVQPVSAPAPRHEPVVSRGAPDSAQKPSIELSATPSPPANRETAHGAEVLESVGIYLTYDRYAEAASLLREALLKEPQRSDLNLKLLEVLGLQGDSAAYSEHENSLHEAGYSAEVLEQIRARSPKLASAQSLATLESTAETTAEPAASVEDEFQLNLDDLSMDSSWDLACPSDTTAAMAEPVDQLEPLDDGFLDDFADASPTLELEPLSGEFAVPAHEEIHPGKLEEAQNCIDDGDLDSAIALLNELLKDSDESLKQTARSLLASIR</sequence>
<dbReference type="Proteomes" id="UP000066487">
    <property type="component" value="Chromosome"/>
</dbReference>
<reference evidence="5 6" key="2">
    <citation type="journal article" date="2018" name="Nature">
        <title>Mutant phenotypes for thousands of bacterial genes of unknown function.</title>
        <authorList>
            <person name="Price M.N."/>
            <person name="Wetmore K.M."/>
            <person name="Waters R.J."/>
            <person name="Callaghan M."/>
            <person name="Ray J."/>
            <person name="Liu H."/>
            <person name="Kuehl J.V."/>
            <person name="Melnyk R.A."/>
            <person name="Lamson J.S."/>
            <person name="Suh Y."/>
            <person name="Carlson H.K."/>
            <person name="Esquivel Z."/>
            <person name="Sadeeshkumar H."/>
            <person name="Chakraborty R."/>
            <person name="Zane G.M."/>
            <person name="Rubin B.E."/>
            <person name="Wall J.D."/>
            <person name="Visel A."/>
            <person name="Bristow J."/>
            <person name="Blow M.J."/>
            <person name="Arkin A.P."/>
            <person name="Deutschbauer A.M."/>
        </authorList>
    </citation>
    <scope>NUCLEOTIDE SEQUENCE [LARGE SCALE GENOMIC DNA]</scope>
    <source>
        <strain evidence="5 6">FW300-N2E3</strain>
    </source>
</reference>
<evidence type="ECO:0000256" key="1">
    <source>
        <dbReference type="SAM" id="Coils"/>
    </source>
</evidence>
<organism evidence="5 6">
    <name type="scientific">Pseudomonas fluorescens</name>
    <dbReference type="NCBI Taxonomy" id="294"/>
    <lineage>
        <taxon>Bacteria</taxon>
        <taxon>Pseudomonadati</taxon>
        <taxon>Pseudomonadota</taxon>
        <taxon>Gammaproteobacteria</taxon>
        <taxon>Pseudomonadales</taxon>
        <taxon>Pseudomonadaceae</taxon>
        <taxon>Pseudomonas</taxon>
    </lineage>
</organism>
<proteinExistence type="predicted"/>
<evidence type="ECO:0000256" key="2">
    <source>
        <dbReference type="SAM" id="MobiDB-lite"/>
    </source>
</evidence>
<keyword evidence="3" id="KW-0812">Transmembrane</keyword>
<keyword evidence="1" id="KW-0175">Coiled coil</keyword>
<evidence type="ECO:0000256" key="3">
    <source>
        <dbReference type="SAM" id="Phobius"/>
    </source>
</evidence>
<dbReference type="AlphaFoldDB" id="A0A0N9VWC3"/>
<dbReference type="InterPro" id="IPR020011">
    <property type="entry name" value="FimV_C"/>
</dbReference>
<dbReference type="InterPro" id="IPR038440">
    <property type="entry name" value="FimV_C_sf"/>
</dbReference>
<feature type="coiled-coil region" evidence="1">
    <location>
        <begin position="186"/>
        <end position="227"/>
    </location>
</feature>
<evidence type="ECO:0000313" key="6">
    <source>
        <dbReference type="Proteomes" id="UP000066487"/>
    </source>
</evidence>